<evidence type="ECO:0000313" key="4">
    <source>
        <dbReference type="Proteomes" id="UP001367508"/>
    </source>
</evidence>
<keyword evidence="1" id="KW-0460">Magnesium</keyword>
<feature type="transmembrane region" description="Helical" evidence="2">
    <location>
        <begin position="123"/>
        <end position="141"/>
    </location>
</feature>
<reference evidence="3 4" key="1">
    <citation type="submission" date="2024-01" db="EMBL/GenBank/DDBJ databases">
        <title>The genomes of 5 underutilized Papilionoideae crops provide insights into root nodulation and disease resistanc.</title>
        <authorList>
            <person name="Jiang F."/>
        </authorList>
    </citation>
    <scope>NUCLEOTIDE SEQUENCE [LARGE SCALE GENOMIC DNA]</scope>
    <source>
        <strain evidence="3">LVBAO_FW01</strain>
        <tissue evidence="3">Leaves</tissue>
    </source>
</reference>
<dbReference type="SUPFAM" id="SSF81660">
    <property type="entry name" value="Metal cation-transporting ATPase, ATP-binding domain N"/>
    <property type="match status" value="1"/>
</dbReference>
<dbReference type="GO" id="GO:0005886">
    <property type="term" value="C:plasma membrane"/>
    <property type="evidence" value="ECO:0007669"/>
    <property type="project" value="TreeGrafter"/>
</dbReference>
<accession>A0AAN9L7W3</accession>
<evidence type="ECO:0000256" key="1">
    <source>
        <dbReference type="ARBA" id="ARBA00022842"/>
    </source>
</evidence>
<evidence type="ECO:0000313" key="3">
    <source>
        <dbReference type="EMBL" id="KAK7328373.1"/>
    </source>
</evidence>
<dbReference type="PANTHER" id="PTHR24093:SF455">
    <property type="entry name" value="CALCIUM-TRANSPORTING ATPASE 12, PLASMA MEMBRANE-TYPE"/>
    <property type="match status" value="1"/>
</dbReference>
<dbReference type="GO" id="GO:0005388">
    <property type="term" value="F:P-type calcium transporter activity"/>
    <property type="evidence" value="ECO:0007669"/>
    <property type="project" value="TreeGrafter"/>
</dbReference>
<sequence length="142" mass="15809">MALNVLKLFHQVVGLNTTSNVCKHSLGSEPEILGSRIKKAILLWAVSSLGMDMDELKRTHKVFHVETFNSEKKQSSGAIRKEINNKVFLWGLMVFFFVFLQVGNGRKLHCESISTRVNLRSSGSVTVVSVGSLVWGCLRICS</sequence>
<dbReference type="PANTHER" id="PTHR24093">
    <property type="entry name" value="CATION TRANSPORTING ATPASE"/>
    <property type="match status" value="1"/>
</dbReference>
<feature type="transmembrane region" description="Helical" evidence="2">
    <location>
        <begin position="87"/>
        <end position="103"/>
    </location>
</feature>
<gene>
    <name evidence="3" type="ORF">VNO77_22478</name>
</gene>
<dbReference type="InterPro" id="IPR023299">
    <property type="entry name" value="ATPase_P-typ_cyto_dom_N"/>
</dbReference>
<comment type="caution">
    <text evidence="3">The sequence shown here is derived from an EMBL/GenBank/DDBJ whole genome shotgun (WGS) entry which is preliminary data.</text>
</comment>
<keyword evidence="2" id="KW-0472">Membrane</keyword>
<proteinExistence type="predicted"/>
<dbReference type="Proteomes" id="UP001367508">
    <property type="component" value="Unassembled WGS sequence"/>
</dbReference>
<keyword evidence="2" id="KW-1133">Transmembrane helix</keyword>
<evidence type="ECO:0000256" key="2">
    <source>
        <dbReference type="SAM" id="Phobius"/>
    </source>
</evidence>
<keyword evidence="2" id="KW-0812">Transmembrane</keyword>
<keyword evidence="4" id="KW-1185">Reference proteome</keyword>
<dbReference type="GO" id="GO:0000166">
    <property type="term" value="F:nucleotide binding"/>
    <property type="evidence" value="ECO:0007669"/>
    <property type="project" value="InterPro"/>
</dbReference>
<protein>
    <submittedName>
        <fullName evidence="3">Uncharacterized protein</fullName>
    </submittedName>
</protein>
<dbReference type="EMBL" id="JAYMYQ010000005">
    <property type="protein sequence ID" value="KAK7328373.1"/>
    <property type="molecule type" value="Genomic_DNA"/>
</dbReference>
<organism evidence="3 4">
    <name type="scientific">Canavalia gladiata</name>
    <name type="common">Sword bean</name>
    <name type="synonym">Dolichos gladiatus</name>
    <dbReference type="NCBI Taxonomy" id="3824"/>
    <lineage>
        <taxon>Eukaryota</taxon>
        <taxon>Viridiplantae</taxon>
        <taxon>Streptophyta</taxon>
        <taxon>Embryophyta</taxon>
        <taxon>Tracheophyta</taxon>
        <taxon>Spermatophyta</taxon>
        <taxon>Magnoliopsida</taxon>
        <taxon>eudicotyledons</taxon>
        <taxon>Gunneridae</taxon>
        <taxon>Pentapetalae</taxon>
        <taxon>rosids</taxon>
        <taxon>fabids</taxon>
        <taxon>Fabales</taxon>
        <taxon>Fabaceae</taxon>
        <taxon>Papilionoideae</taxon>
        <taxon>50 kb inversion clade</taxon>
        <taxon>NPAAA clade</taxon>
        <taxon>indigoferoid/millettioid clade</taxon>
        <taxon>Phaseoleae</taxon>
        <taxon>Canavalia</taxon>
    </lineage>
</organism>
<name>A0AAN9L7W3_CANGL</name>
<dbReference type="AlphaFoldDB" id="A0AAN9L7W3"/>
<dbReference type="Gene3D" id="3.40.1110.10">
    <property type="entry name" value="Calcium-transporting ATPase, cytoplasmic domain N"/>
    <property type="match status" value="1"/>
</dbReference>